<proteinExistence type="predicted"/>
<feature type="zinc finger region" description="dksA C4-type" evidence="4">
    <location>
        <begin position="122"/>
        <end position="146"/>
    </location>
</feature>
<evidence type="ECO:0000256" key="4">
    <source>
        <dbReference type="PROSITE-ProRule" id="PRU00510"/>
    </source>
</evidence>
<evidence type="ECO:0000256" key="1">
    <source>
        <dbReference type="ARBA" id="ARBA00022723"/>
    </source>
</evidence>
<dbReference type="PROSITE" id="PS51128">
    <property type="entry name" value="ZF_DKSA_2"/>
    <property type="match status" value="1"/>
</dbReference>
<dbReference type="PROSITE" id="PS01102">
    <property type="entry name" value="ZF_DKSA_1"/>
    <property type="match status" value="1"/>
</dbReference>
<dbReference type="InterPro" id="IPR000962">
    <property type="entry name" value="Znf_DskA_TraR"/>
</dbReference>
<protein>
    <submittedName>
        <fullName evidence="6">Transcriptional regulator, TraR/DksA family</fullName>
    </submittedName>
</protein>
<evidence type="ECO:0000313" key="7">
    <source>
        <dbReference type="Proteomes" id="UP000182054"/>
    </source>
</evidence>
<dbReference type="PANTHER" id="PTHR33823:SF4">
    <property type="entry name" value="GENERAL STRESS PROTEIN 16O"/>
    <property type="match status" value="1"/>
</dbReference>
<dbReference type="PANTHER" id="PTHR33823">
    <property type="entry name" value="RNA POLYMERASE-BINDING TRANSCRIPTION FACTOR DKSA-RELATED"/>
    <property type="match status" value="1"/>
</dbReference>
<evidence type="ECO:0000259" key="5">
    <source>
        <dbReference type="Pfam" id="PF01258"/>
    </source>
</evidence>
<evidence type="ECO:0000256" key="2">
    <source>
        <dbReference type="ARBA" id="ARBA00022771"/>
    </source>
</evidence>
<name>A0A1I0SPG4_9NOCA</name>
<evidence type="ECO:0000313" key="6">
    <source>
        <dbReference type="EMBL" id="SFA41389.1"/>
    </source>
</evidence>
<dbReference type="InterPro" id="IPR020458">
    <property type="entry name" value="Znf_DskA_TraR_CS"/>
</dbReference>
<dbReference type="GO" id="GO:0008270">
    <property type="term" value="F:zinc ion binding"/>
    <property type="evidence" value="ECO:0007669"/>
    <property type="project" value="UniProtKB-KW"/>
</dbReference>
<gene>
    <name evidence="6" type="ORF">SAMN05444374_10267</name>
</gene>
<dbReference type="AlphaFoldDB" id="A0A1I0SPG4"/>
<dbReference type="EMBL" id="FOJN01000002">
    <property type="protein sequence ID" value="SFA41389.1"/>
    <property type="molecule type" value="Genomic_DNA"/>
</dbReference>
<dbReference type="SUPFAM" id="SSF57716">
    <property type="entry name" value="Glucocorticoid receptor-like (DNA-binding domain)"/>
    <property type="match status" value="1"/>
</dbReference>
<dbReference type="Gene3D" id="1.20.120.910">
    <property type="entry name" value="DksA, coiled-coil domain"/>
    <property type="match status" value="1"/>
</dbReference>
<accession>A0A1I0SPG4</accession>
<keyword evidence="2" id="KW-0863">Zinc-finger</keyword>
<keyword evidence="1" id="KW-0479">Metal-binding</keyword>
<dbReference type="Pfam" id="PF01258">
    <property type="entry name" value="zf-dskA_traR"/>
    <property type="match status" value="1"/>
</dbReference>
<organism evidence="6 7">
    <name type="scientific">Rhodococcoides kroppenstedtii</name>
    <dbReference type="NCBI Taxonomy" id="293050"/>
    <lineage>
        <taxon>Bacteria</taxon>
        <taxon>Bacillati</taxon>
        <taxon>Actinomycetota</taxon>
        <taxon>Actinomycetes</taxon>
        <taxon>Mycobacteriales</taxon>
        <taxon>Nocardiaceae</taxon>
        <taxon>Rhodococcoides</taxon>
    </lineage>
</organism>
<feature type="domain" description="Zinc finger DksA/TraR C4-type" evidence="5">
    <location>
        <begin position="117"/>
        <end position="146"/>
    </location>
</feature>
<evidence type="ECO:0000256" key="3">
    <source>
        <dbReference type="ARBA" id="ARBA00022833"/>
    </source>
</evidence>
<dbReference type="Proteomes" id="UP000182054">
    <property type="component" value="Unassembled WGS sequence"/>
</dbReference>
<keyword evidence="3" id="KW-0862">Zinc</keyword>
<sequence>MGDLGPDGGNGRVGGAGPVTNAILSVGAGTLACMTVDLAVARTRLADARTEATARVVSLEDQHRAIVEGSRWTTDDDEHDPEGSTIAFERAAVASMLRDARQELRELDEAQARIDAGTYGMCEKCGREIADARLDALPAARRCIECNSVRR</sequence>
<reference evidence="6 7" key="1">
    <citation type="submission" date="2016-10" db="EMBL/GenBank/DDBJ databases">
        <authorList>
            <person name="de Groot N.N."/>
        </authorList>
    </citation>
    <scope>NUCLEOTIDE SEQUENCE [LARGE SCALE GENOMIC DNA]</scope>
    <source>
        <strain evidence="6 7">DSM 44908</strain>
    </source>
</reference>